<keyword evidence="2" id="KW-1185">Reference proteome</keyword>
<dbReference type="InterPro" id="IPR002347">
    <property type="entry name" value="SDR_fam"/>
</dbReference>
<evidence type="ECO:0000313" key="1">
    <source>
        <dbReference type="EMBL" id="RPD54459.1"/>
    </source>
</evidence>
<evidence type="ECO:0000313" key="2">
    <source>
        <dbReference type="Proteomes" id="UP000313359"/>
    </source>
</evidence>
<dbReference type="Gene3D" id="3.40.50.720">
    <property type="entry name" value="NAD(P)-binding Rossmann-like Domain"/>
    <property type="match status" value="1"/>
</dbReference>
<dbReference type="InterPro" id="IPR052184">
    <property type="entry name" value="SDR_enzymes"/>
</dbReference>
<dbReference type="InterPro" id="IPR036291">
    <property type="entry name" value="NAD(P)-bd_dom_sf"/>
</dbReference>
<proteinExistence type="predicted"/>
<dbReference type="PRINTS" id="PR00081">
    <property type="entry name" value="GDHRDH"/>
</dbReference>
<sequence>MMSYAIIGASRGIGLEYVRQLATQPHTTVFAIVRSAAKSTTLEAATRGLHNVHILQADDAAKQVSELTGGKLDCLIHNAARTEADSVFKGFDDFTSMDELDADFITSFRVNSLGVIHSISAFLPLLRAGPTKKIVVISTAGADLKTVLAIGKADMAAYGMTKAAALIATTKWAVKLQHEGFIVVSVSPGRIDDTGDTDHAVASQSNATILPKADPFAVMTLQESVSTQLRLIDRLKPSDNGLFLAHTGGEYRWEVTGQR</sequence>
<name>A0A5C2RU09_9APHY</name>
<dbReference type="Pfam" id="PF00106">
    <property type="entry name" value="adh_short"/>
    <property type="match status" value="1"/>
</dbReference>
<organism evidence="1 2">
    <name type="scientific">Lentinus tigrinus ALCF2SS1-6</name>
    <dbReference type="NCBI Taxonomy" id="1328759"/>
    <lineage>
        <taxon>Eukaryota</taxon>
        <taxon>Fungi</taxon>
        <taxon>Dikarya</taxon>
        <taxon>Basidiomycota</taxon>
        <taxon>Agaricomycotina</taxon>
        <taxon>Agaricomycetes</taxon>
        <taxon>Polyporales</taxon>
        <taxon>Polyporaceae</taxon>
        <taxon>Lentinus</taxon>
    </lineage>
</organism>
<dbReference type="EMBL" id="ML122305">
    <property type="protein sequence ID" value="RPD54459.1"/>
    <property type="molecule type" value="Genomic_DNA"/>
</dbReference>
<reference evidence="1" key="1">
    <citation type="journal article" date="2018" name="Genome Biol. Evol.">
        <title>Genomics and development of Lentinus tigrinus, a white-rot wood-decaying mushroom with dimorphic fruiting bodies.</title>
        <authorList>
            <person name="Wu B."/>
            <person name="Xu Z."/>
            <person name="Knudson A."/>
            <person name="Carlson A."/>
            <person name="Chen N."/>
            <person name="Kovaka S."/>
            <person name="LaButti K."/>
            <person name="Lipzen A."/>
            <person name="Pennachio C."/>
            <person name="Riley R."/>
            <person name="Schakwitz W."/>
            <person name="Umezawa K."/>
            <person name="Ohm R.A."/>
            <person name="Grigoriev I.V."/>
            <person name="Nagy L.G."/>
            <person name="Gibbons J."/>
            <person name="Hibbett D."/>
        </authorList>
    </citation>
    <scope>NUCLEOTIDE SEQUENCE [LARGE SCALE GENOMIC DNA]</scope>
    <source>
        <strain evidence="1">ALCF2SS1-6</strain>
    </source>
</reference>
<dbReference type="GO" id="GO:0016616">
    <property type="term" value="F:oxidoreductase activity, acting on the CH-OH group of donors, NAD or NADP as acceptor"/>
    <property type="evidence" value="ECO:0007669"/>
    <property type="project" value="TreeGrafter"/>
</dbReference>
<dbReference type="PANTHER" id="PTHR45458:SF1">
    <property type="entry name" value="SHORT CHAIN DEHYDROGENASE"/>
    <property type="match status" value="1"/>
</dbReference>
<protein>
    <submittedName>
        <fullName evidence="1">NAD-P-binding protein</fullName>
    </submittedName>
</protein>
<dbReference type="OrthoDB" id="9876299at2759"/>
<dbReference type="Proteomes" id="UP000313359">
    <property type="component" value="Unassembled WGS sequence"/>
</dbReference>
<dbReference type="SUPFAM" id="SSF51735">
    <property type="entry name" value="NAD(P)-binding Rossmann-fold domains"/>
    <property type="match status" value="1"/>
</dbReference>
<dbReference type="AlphaFoldDB" id="A0A5C2RU09"/>
<dbReference type="PANTHER" id="PTHR45458">
    <property type="entry name" value="SHORT-CHAIN DEHYDROGENASE/REDUCTASE SDR"/>
    <property type="match status" value="1"/>
</dbReference>
<gene>
    <name evidence="1" type="ORF">L227DRAFT_511664</name>
</gene>
<accession>A0A5C2RU09</accession>